<evidence type="ECO:0000313" key="2">
    <source>
        <dbReference type="Proteomes" id="UP000215931"/>
    </source>
</evidence>
<keyword evidence="2" id="KW-1185">Reference proteome</keyword>
<dbReference type="Proteomes" id="UP000215931">
    <property type="component" value="Unassembled WGS sequence"/>
</dbReference>
<dbReference type="OrthoDB" id="2065010at2"/>
<organism evidence="1 2">
    <name type="scientific">Mesorhizobium wenxiniae</name>
    <dbReference type="NCBI Taxonomy" id="2014805"/>
    <lineage>
        <taxon>Bacteria</taxon>
        <taxon>Pseudomonadati</taxon>
        <taxon>Pseudomonadota</taxon>
        <taxon>Alphaproteobacteria</taxon>
        <taxon>Hyphomicrobiales</taxon>
        <taxon>Phyllobacteriaceae</taxon>
        <taxon>Mesorhizobium</taxon>
    </lineage>
</organism>
<gene>
    <name evidence="1" type="ORF">CIT31_20765</name>
</gene>
<dbReference type="Gene3D" id="3.30.70.100">
    <property type="match status" value="1"/>
</dbReference>
<evidence type="ECO:0008006" key="3">
    <source>
        <dbReference type="Google" id="ProtNLM"/>
    </source>
</evidence>
<name>A0A271KDX0_9HYPH</name>
<dbReference type="SUPFAM" id="SSF54909">
    <property type="entry name" value="Dimeric alpha+beta barrel"/>
    <property type="match status" value="1"/>
</dbReference>
<proteinExistence type="predicted"/>
<comment type="caution">
    <text evidence="1">The sequence shown here is derived from an EMBL/GenBank/DDBJ whole genome shotgun (WGS) entry which is preliminary data.</text>
</comment>
<dbReference type="EMBL" id="NPKH01000024">
    <property type="protein sequence ID" value="PAP93870.1"/>
    <property type="molecule type" value="Genomic_DNA"/>
</dbReference>
<sequence>MADKLFADVADMYLSVPGLVRKYFGYSEDGRTTVGIYLWQSKADADAFYSPDWIAGVTSRWGVMPTKSEWHVPQVVESAEGRVINEYTHTLADAG</sequence>
<accession>A0A271KDX0</accession>
<protein>
    <recommendedName>
        <fullName evidence="3">ABM domain-containing protein</fullName>
    </recommendedName>
</protein>
<reference evidence="1 2" key="1">
    <citation type="submission" date="2017-08" db="EMBL/GenBank/DDBJ databases">
        <title>Mesorhizobium wenxinae sp. nov., a novel rhizobial species isolated from root nodules of chickpea (Cicer arietinum L.).</title>
        <authorList>
            <person name="Zhang J."/>
        </authorList>
    </citation>
    <scope>NUCLEOTIDE SEQUENCE [LARGE SCALE GENOMIC DNA]</scope>
    <source>
        <strain evidence="2">WYCCWR 10019</strain>
    </source>
</reference>
<dbReference type="AlphaFoldDB" id="A0A271KDX0"/>
<dbReference type="RefSeq" id="WP_133116196.1">
    <property type="nucleotide sequence ID" value="NZ_NPKH01000024.1"/>
</dbReference>
<dbReference type="InterPro" id="IPR011008">
    <property type="entry name" value="Dimeric_a/b-barrel"/>
</dbReference>
<evidence type="ECO:0000313" key="1">
    <source>
        <dbReference type="EMBL" id="PAP93870.1"/>
    </source>
</evidence>